<reference evidence="2" key="1">
    <citation type="journal article" date="2020" name="Nature">
        <title>Giant virus diversity and host interactions through global metagenomics.</title>
        <authorList>
            <person name="Schulz F."/>
            <person name="Roux S."/>
            <person name="Paez-Espino D."/>
            <person name="Jungbluth S."/>
            <person name="Walsh D.A."/>
            <person name="Denef V.J."/>
            <person name="McMahon K.D."/>
            <person name="Konstantinidis K.T."/>
            <person name="Eloe-Fadrosh E.A."/>
            <person name="Kyrpides N.C."/>
            <person name="Woyke T."/>
        </authorList>
    </citation>
    <scope>NUCLEOTIDE SEQUENCE</scope>
    <source>
        <strain evidence="2">GVMAG-M-3300023179-114</strain>
    </source>
</reference>
<proteinExistence type="predicted"/>
<feature type="region of interest" description="Disordered" evidence="1">
    <location>
        <begin position="14"/>
        <end position="34"/>
    </location>
</feature>
<accession>A0A6C0E3D9</accession>
<feature type="compositionally biased region" description="Polar residues" evidence="1">
    <location>
        <begin position="426"/>
        <end position="447"/>
    </location>
</feature>
<dbReference type="Pfam" id="PF19071">
    <property type="entry name" value="DUF5767"/>
    <property type="match status" value="1"/>
</dbReference>
<dbReference type="AlphaFoldDB" id="A0A6C0E3D9"/>
<dbReference type="EMBL" id="MN739723">
    <property type="protein sequence ID" value="QHT23033.1"/>
    <property type="molecule type" value="Genomic_DNA"/>
</dbReference>
<protein>
    <submittedName>
        <fullName evidence="2">Uncharacterized protein</fullName>
    </submittedName>
</protein>
<feature type="region of interest" description="Disordered" evidence="1">
    <location>
        <begin position="395"/>
        <end position="478"/>
    </location>
</feature>
<organism evidence="2">
    <name type="scientific">viral metagenome</name>
    <dbReference type="NCBI Taxonomy" id="1070528"/>
    <lineage>
        <taxon>unclassified sequences</taxon>
        <taxon>metagenomes</taxon>
        <taxon>organismal metagenomes</taxon>
    </lineage>
</organism>
<dbReference type="InterPro" id="IPR043910">
    <property type="entry name" value="DUF5767"/>
</dbReference>
<sequence length="478" mass="53149">MDSEIIDISSINFDNLDDSPSTTSNTNTSGLRSSNFGGGIELLMNDKKKDLHAPSSDIDIEDLNNLENELNDLANNDVPSSLPRDFNSGMFGTKFNYDDKPSVRFDEAPSSNIGVSTAETADDRKTWDGYGKFNNIPINPDKQVSSQPQLTKEELLREKFKYLRKLEALEKKGVELTKKYTMESSLAEMQGEYEMIMEEKTKQNSIKFQGNMMMAIINGIEFLNNRFDPFDINLDGWGEQLNENINDYDDIFGELYEKYKSKASMAPELKLLFQLGGSAVMVHMTNTMFKSAMPGMDDILRQNPDLMRSFQSAAVNSMNQTSPGFSGFMSGLMNPDETAIPKGGRGPPAPMATQGPNAVPPPQGRGGNNIYANRPDITMARSNFVDDGIDIKENNYIQQAERSRRPATRPDMKGPSDISDILSGLKTKTINIQESSPQTNDSSTISINDLKDIQSDGNVPKRSKRRPKSDKNTVSLDI</sequence>
<evidence type="ECO:0000256" key="1">
    <source>
        <dbReference type="SAM" id="MobiDB-lite"/>
    </source>
</evidence>
<name>A0A6C0E3D9_9ZZZZ</name>
<feature type="compositionally biased region" description="Basic and acidic residues" evidence="1">
    <location>
        <begin position="401"/>
        <end position="414"/>
    </location>
</feature>
<feature type="compositionally biased region" description="Low complexity" evidence="1">
    <location>
        <begin position="18"/>
        <end position="34"/>
    </location>
</feature>
<evidence type="ECO:0000313" key="2">
    <source>
        <dbReference type="EMBL" id="QHT23033.1"/>
    </source>
</evidence>